<dbReference type="SMART" id="SM00697">
    <property type="entry name" value="DM8"/>
    <property type="match status" value="1"/>
</dbReference>
<dbReference type="PANTHER" id="PTHR20898">
    <property type="entry name" value="DAEDALUS ON 3-RELATED-RELATED"/>
    <property type="match status" value="1"/>
</dbReference>
<dbReference type="SUPFAM" id="SSF63707">
    <property type="entry name" value="Ganglioside M2 (gm2) activator"/>
    <property type="match status" value="1"/>
</dbReference>
<evidence type="ECO:0000313" key="3">
    <source>
        <dbReference type="EMBL" id="TDG41039.1"/>
    </source>
</evidence>
<dbReference type="EMBL" id="LSRL02000429">
    <property type="protein sequence ID" value="TDG41039.1"/>
    <property type="molecule type" value="Genomic_DNA"/>
</dbReference>
<dbReference type="OrthoDB" id="8021351at2759"/>
<dbReference type="Pfam" id="PF06477">
    <property type="entry name" value="DUF1091"/>
    <property type="match status" value="1"/>
</dbReference>
<dbReference type="AlphaFoldDB" id="A0A484AWQ7"/>
<dbReference type="InterPro" id="IPR036846">
    <property type="entry name" value="GM2-AP_sf"/>
</dbReference>
<keyword evidence="1" id="KW-0732">Signal</keyword>
<evidence type="ECO:0000256" key="2">
    <source>
        <dbReference type="SAM" id="MobiDB-lite"/>
    </source>
</evidence>
<evidence type="ECO:0000256" key="1">
    <source>
        <dbReference type="ARBA" id="ARBA00022729"/>
    </source>
</evidence>
<name>A0A484AWQ7_DRONA</name>
<protein>
    <submittedName>
        <fullName evidence="3">Uncharacterized protein</fullName>
    </submittedName>
</protein>
<organism evidence="3 4">
    <name type="scientific">Drosophila navojoa</name>
    <name type="common">Fruit fly</name>
    <dbReference type="NCBI Taxonomy" id="7232"/>
    <lineage>
        <taxon>Eukaryota</taxon>
        <taxon>Metazoa</taxon>
        <taxon>Ecdysozoa</taxon>
        <taxon>Arthropoda</taxon>
        <taxon>Hexapoda</taxon>
        <taxon>Insecta</taxon>
        <taxon>Pterygota</taxon>
        <taxon>Neoptera</taxon>
        <taxon>Endopterygota</taxon>
        <taxon>Diptera</taxon>
        <taxon>Brachycera</taxon>
        <taxon>Muscomorpha</taxon>
        <taxon>Ephydroidea</taxon>
        <taxon>Drosophilidae</taxon>
        <taxon>Drosophila</taxon>
    </lineage>
</organism>
<dbReference type="PANTHER" id="PTHR20898:SF0">
    <property type="entry name" value="DAEDALUS ON 3-RELATED"/>
    <property type="match status" value="1"/>
</dbReference>
<evidence type="ECO:0000313" key="4">
    <source>
        <dbReference type="Proteomes" id="UP000295192"/>
    </source>
</evidence>
<keyword evidence="4" id="KW-1185">Reference proteome</keyword>
<sequence length="262" mass="29509">MHAGWSPQLGALLSSSGDQACARPLGGEGGGLANVELERQVDTSCGLQFFFAFSGPPDPSLQFATARQSVKRGKKLVGPHIPGVSDSQGKQQQQKQEQEQQQQQLSLRVKTRLVLTTFECKYASGYEARISQDQLKINITLDLIQAITVDVWAKVSVGQREAKNSYRNIFSYNMNICSLIGKGKGISIFQIWVQNVFRYTNMPRACPIAEGNYYWRNLRPDRDSIPAFLVTGHFRIDVLFYMRDWSNDMLTNTTVFVDIKMK</sequence>
<proteinExistence type="predicted"/>
<feature type="region of interest" description="Disordered" evidence="2">
    <location>
        <begin position="76"/>
        <end position="102"/>
    </location>
</feature>
<gene>
    <name evidence="3" type="ORF">AWZ03_012539</name>
</gene>
<accession>A0A484AWQ7</accession>
<reference evidence="3 4" key="1">
    <citation type="journal article" date="2019" name="J. Hered.">
        <title>An Improved Genome Assembly for Drosophila navojoa, the Basal Species in the mojavensis Cluster.</title>
        <authorList>
            <person name="Vanderlinde T."/>
            <person name="Dupim E.G."/>
            <person name="Nazario-Yepiz N.O."/>
            <person name="Carvalho A.B."/>
        </authorList>
    </citation>
    <scope>NUCLEOTIDE SEQUENCE [LARGE SCALE GENOMIC DNA]</scope>
    <source>
        <strain evidence="3">Navoj_Jal97</strain>
        <tissue evidence="3">Whole organism</tissue>
    </source>
</reference>
<dbReference type="InterPro" id="IPR010512">
    <property type="entry name" value="DUF1091"/>
</dbReference>
<dbReference type="Proteomes" id="UP000295192">
    <property type="component" value="Unassembled WGS sequence"/>
</dbReference>
<comment type="caution">
    <text evidence="3">The sequence shown here is derived from an EMBL/GenBank/DDBJ whole genome shotgun (WGS) entry which is preliminary data.</text>
</comment>
<feature type="compositionally biased region" description="Low complexity" evidence="2">
    <location>
        <begin position="88"/>
        <end position="102"/>
    </location>
</feature>
<dbReference type="Gene3D" id="2.70.220.10">
    <property type="entry name" value="Ganglioside GM2 activator"/>
    <property type="match status" value="1"/>
</dbReference>